<keyword evidence="5" id="KW-1185">Reference proteome</keyword>
<dbReference type="Gene3D" id="2.60.40.2230">
    <property type="entry name" value="Uncharacterised protein YcnI-like PF07987, DUF1775"/>
    <property type="match status" value="1"/>
</dbReference>
<dbReference type="RefSeq" id="WP_376811792.1">
    <property type="nucleotide sequence ID" value="NZ_JBHSDY010000002.1"/>
</dbReference>
<reference evidence="5" key="1">
    <citation type="journal article" date="2019" name="Int. J. Syst. Evol. Microbiol.">
        <title>The Global Catalogue of Microorganisms (GCM) 10K type strain sequencing project: providing services to taxonomists for standard genome sequencing and annotation.</title>
        <authorList>
            <consortium name="The Broad Institute Genomics Platform"/>
            <consortium name="The Broad Institute Genome Sequencing Center for Infectious Disease"/>
            <person name="Wu L."/>
            <person name="Ma J."/>
        </authorList>
    </citation>
    <scope>NUCLEOTIDE SEQUENCE [LARGE SCALE GENOMIC DNA]</scope>
    <source>
        <strain evidence="5">CGMCC 1.19029</strain>
    </source>
</reference>
<evidence type="ECO:0000256" key="2">
    <source>
        <dbReference type="SAM" id="SignalP"/>
    </source>
</evidence>
<dbReference type="Pfam" id="PF07987">
    <property type="entry name" value="DUF1775"/>
    <property type="match status" value="1"/>
</dbReference>
<accession>A0ABV8RVG9</accession>
<sequence>MSVLRAHARAAALLAAFVFIPSAHAHVTLQVKEAPIDSGYKAIFSVPHGCKGSATTKIRIRIPEGVVGVKPQPKAGWSLETIKGDYAQPHMRYGTKVRSGVKEVIWTGGPLPDDYYDEFVFVGYLSGELTPNSTLYFPVVQECEQGVARWIDLPSADKKAPDDHSDSPAPGLKLLPKR</sequence>
<evidence type="ECO:0000256" key="1">
    <source>
        <dbReference type="SAM" id="MobiDB-lite"/>
    </source>
</evidence>
<feature type="region of interest" description="Disordered" evidence="1">
    <location>
        <begin position="155"/>
        <end position="178"/>
    </location>
</feature>
<gene>
    <name evidence="4" type="ORF">ACFO0J_04185</name>
</gene>
<dbReference type="EMBL" id="JBHSDY010000002">
    <property type="protein sequence ID" value="MFC4297237.1"/>
    <property type="molecule type" value="Genomic_DNA"/>
</dbReference>
<evidence type="ECO:0000313" key="5">
    <source>
        <dbReference type="Proteomes" id="UP001595756"/>
    </source>
</evidence>
<evidence type="ECO:0000259" key="3">
    <source>
        <dbReference type="Pfam" id="PF07987"/>
    </source>
</evidence>
<feature type="compositionally biased region" description="Basic and acidic residues" evidence="1">
    <location>
        <begin position="155"/>
        <end position="166"/>
    </location>
</feature>
<organism evidence="4 5">
    <name type="scientific">Castellaniella hirudinis</name>
    <dbReference type="NCBI Taxonomy" id="1144617"/>
    <lineage>
        <taxon>Bacteria</taxon>
        <taxon>Pseudomonadati</taxon>
        <taxon>Pseudomonadota</taxon>
        <taxon>Betaproteobacteria</taxon>
        <taxon>Burkholderiales</taxon>
        <taxon>Alcaligenaceae</taxon>
        <taxon>Castellaniella</taxon>
    </lineage>
</organism>
<comment type="caution">
    <text evidence="4">The sequence shown here is derived from an EMBL/GenBank/DDBJ whole genome shotgun (WGS) entry which is preliminary data.</text>
</comment>
<feature type="signal peptide" evidence="2">
    <location>
        <begin position="1"/>
        <end position="25"/>
    </location>
</feature>
<dbReference type="InterPro" id="IPR012533">
    <property type="entry name" value="YcnI-copper_dom"/>
</dbReference>
<name>A0ABV8RVG9_9BURK</name>
<feature type="chain" id="PRO_5045180611" evidence="2">
    <location>
        <begin position="26"/>
        <end position="178"/>
    </location>
</feature>
<dbReference type="Proteomes" id="UP001595756">
    <property type="component" value="Unassembled WGS sequence"/>
</dbReference>
<proteinExistence type="predicted"/>
<dbReference type="CDD" id="cd08545">
    <property type="entry name" value="YcnI_like"/>
    <property type="match status" value="1"/>
</dbReference>
<protein>
    <submittedName>
        <fullName evidence="4">YcnI family protein</fullName>
    </submittedName>
</protein>
<keyword evidence="2" id="KW-0732">Signal</keyword>
<evidence type="ECO:0000313" key="4">
    <source>
        <dbReference type="EMBL" id="MFC4297237.1"/>
    </source>
</evidence>
<feature type="domain" description="YncI copper-binding" evidence="3">
    <location>
        <begin position="26"/>
        <end position="174"/>
    </location>
</feature>
<dbReference type="InterPro" id="IPR038507">
    <property type="entry name" value="YcnI-like_sf"/>
</dbReference>